<evidence type="ECO:0000313" key="15">
    <source>
        <dbReference type="EMBL" id="VVC37611.1"/>
    </source>
</evidence>
<dbReference type="InterPro" id="IPR029033">
    <property type="entry name" value="His_PPase_superfam"/>
</dbReference>
<keyword evidence="8" id="KW-0472">Membrane</keyword>
<proteinExistence type="inferred from homology"/>
<accession>A0A5E4N5G5</accession>
<dbReference type="Proteomes" id="UP000325440">
    <property type="component" value="Unassembled WGS sequence"/>
</dbReference>
<evidence type="ECO:0000256" key="7">
    <source>
        <dbReference type="ARBA" id="ARBA00022801"/>
    </source>
</evidence>
<keyword evidence="16" id="KW-1185">Reference proteome</keyword>
<sequence length="514" mass="60748">MLVFLMVLSTLLINFIKCDLRLIDPIYPEFSKRDFNKTKMFSTSSPYTIQEECTPIRVWLLSRHGSKVPSEDILENIEEHLEKIIQPILKKLYGDRNNANFRKLKKNQQMYISRLLKWTNVLRSASHKELNERGKVSIMNLGKRLNAKLKEFTTTLKKDEIEVLSAIEDRCVISARKFIGTFFEGDADDIMIPVAKYEDQRLELVKPKSEDTKVNDSTKPGTLIDVEDLYFKLNCWKITKKIQLILFPQHIKDYVQNRHKVNDEIVRSMYYACVHGFYQYDASGNKTDAWCHLFDFDDLQMFENMFDLQYYNKNGYHLESNRMLGNALTEDLQLFLMEPKGIRFKFFLGHTSNILSLITRFNLFRDEPKLSIDNIEKRMHRKWKSSYIVPFGSNIMAVVYDCGFVDFRVTIYLNEVPIEMEILRNGGVFKCIKCPLKDIIDLINTFEVSKRPERLTTLEQDQIKRDGKEKKMKKKKLAREAEIVRKFHETLDIRAKKVYDEDETYEDEIEDKLK</sequence>
<organism evidence="15 16">
    <name type="scientific">Cinara cedri</name>
    <dbReference type="NCBI Taxonomy" id="506608"/>
    <lineage>
        <taxon>Eukaryota</taxon>
        <taxon>Metazoa</taxon>
        <taxon>Ecdysozoa</taxon>
        <taxon>Arthropoda</taxon>
        <taxon>Hexapoda</taxon>
        <taxon>Insecta</taxon>
        <taxon>Pterygota</taxon>
        <taxon>Neoptera</taxon>
        <taxon>Paraneoptera</taxon>
        <taxon>Hemiptera</taxon>
        <taxon>Sternorrhyncha</taxon>
        <taxon>Aphidomorpha</taxon>
        <taxon>Aphidoidea</taxon>
        <taxon>Aphididae</taxon>
        <taxon>Lachninae</taxon>
        <taxon>Cinara</taxon>
    </lineage>
</organism>
<reference evidence="15 16" key="1">
    <citation type="submission" date="2019-08" db="EMBL/GenBank/DDBJ databases">
        <authorList>
            <person name="Alioto T."/>
            <person name="Alioto T."/>
            <person name="Gomez Garrido J."/>
        </authorList>
    </citation>
    <scope>NUCLEOTIDE SEQUENCE [LARGE SCALE GENOMIC DNA]</scope>
</reference>
<dbReference type="GO" id="GO:0003993">
    <property type="term" value="F:acid phosphatase activity"/>
    <property type="evidence" value="ECO:0007669"/>
    <property type="project" value="TreeGrafter"/>
</dbReference>
<evidence type="ECO:0000256" key="13">
    <source>
        <dbReference type="ARBA" id="ARBA00043832"/>
    </source>
</evidence>
<dbReference type="CDD" id="cd07061">
    <property type="entry name" value="HP_HAP_like"/>
    <property type="match status" value="1"/>
</dbReference>
<evidence type="ECO:0000256" key="8">
    <source>
        <dbReference type="ARBA" id="ARBA00023136"/>
    </source>
</evidence>
<feature type="signal peptide" evidence="14">
    <location>
        <begin position="1"/>
        <end position="18"/>
    </location>
</feature>
<comment type="subcellular location">
    <subcellularLocation>
        <location evidence="1">Membrane</location>
    </subcellularLocation>
</comment>
<dbReference type="GO" id="GO:0052745">
    <property type="term" value="F:inositol phosphate phosphatase activity"/>
    <property type="evidence" value="ECO:0007669"/>
    <property type="project" value="TreeGrafter"/>
</dbReference>
<dbReference type="GO" id="GO:0034417">
    <property type="term" value="F:bisphosphoglycerate 3-phosphatase activity"/>
    <property type="evidence" value="ECO:0007669"/>
    <property type="project" value="UniProtKB-EC"/>
</dbReference>
<evidence type="ECO:0000256" key="4">
    <source>
        <dbReference type="ARBA" id="ARBA00013040"/>
    </source>
</evidence>
<evidence type="ECO:0000256" key="2">
    <source>
        <dbReference type="ARBA" id="ARBA00008422"/>
    </source>
</evidence>
<comment type="similarity">
    <text evidence="2">Belongs to the histidine acid phosphatase family. MINPP1 subfamily.</text>
</comment>
<dbReference type="Gene3D" id="3.40.50.1240">
    <property type="entry name" value="Phosphoglycerate mutase-like"/>
    <property type="match status" value="1"/>
</dbReference>
<dbReference type="OrthoDB" id="6509975at2759"/>
<keyword evidence="7" id="KW-0378">Hydrolase</keyword>
<dbReference type="EMBL" id="CABPRJ010001451">
    <property type="protein sequence ID" value="VVC37611.1"/>
    <property type="molecule type" value="Genomic_DNA"/>
</dbReference>
<name>A0A5E4N5G5_9HEMI</name>
<dbReference type="AlphaFoldDB" id="A0A5E4N5G5"/>
<evidence type="ECO:0000256" key="11">
    <source>
        <dbReference type="ARBA" id="ARBA00043671"/>
    </source>
</evidence>
<evidence type="ECO:0000256" key="3">
    <source>
        <dbReference type="ARBA" id="ARBA00012976"/>
    </source>
</evidence>
<evidence type="ECO:0000256" key="6">
    <source>
        <dbReference type="ARBA" id="ARBA00022729"/>
    </source>
</evidence>
<evidence type="ECO:0000256" key="5">
    <source>
        <dbReference type="ARBA" id="ARBA00018097"/>
    </source>
</evidence>
<dbReference type="PANTHER" id="PTHR20963:SF8">
    <property type="entry name" value="MULTIPLE INOSITOL POLYPHOSPHATE PHOSPHATASE 1"/>
    <property type="match status" value="1"/>
</dbReference>
<dbReference type="PANTHER" id="PTHR20963">
    <property type="entry name" value="MULTIPLE INOSITOL POLYPHOSPHATE PHOSPHATASE-RELATED"/>
    <property type="match status" value="1"/>
</dbReference>
<evidence type="ECO:0000256" key="12">
    <source>
        <dbReference type="ARBA" id="ARBA00043691"/>
    </source>
</evidence>
<dbReference type="SUPFAM" id="SSF53254">
    <property type="entry name" value="Phosphoglycerate mutase-like"/>
    <property type="match status" value="1"/>
</dbReference>
<feature type="chain" id="PRO_5022926045" description="Multiple inositol polyphosphate phosphatase 1" evidence="14">
    <location>
        <begin position="19"/>
        <end position="514"/>
    </location>
</feature>
<evidence type="ECO:0000256" key="9">
    <source>
        <dbReference type="ARBA" id="ARBA00031642"/>
    </source>
</evidence>
<evidence type="ECO:0000256" key="10">
    <source>
        <dbReference type="ARBA" id="ARBA00043668"/>
    </source>
</evidence>
<evidence type="ECO:0000256" key="1">
    <source>
        <dbReference type="ARBA" id="ARBA00004370"/>
    </source>
</evidence>
<evidence type="ECO:0000313" key="16">
    <source>
        <dbReference type="Proteomes" id="UP000325440"/>
    </source>
</evidence>
<comment type="catalytic activity">
    <reaction evidence="13">
        <text>(2R)-2,3-bisphosphoglycerate + H2O = (2R)-2-phosphoglycerate + phosphate</text>
        <dbReference type="Rhea" id="RHEA:27381"/>
        <dbReference type="ChEBI" id="CHEBI:15377"/>
        <dbReference type="ChEBI" id="CHEBI:43474"/>
        <dbReference type="ChEBI" id="CHEBI:58248"/>
        <dbReference type="ChEBI" id="CHEBI:58289"/>
        <dbReference type="EC" id="3.1.3.80"/>
    </reaction>
    <physiologicalReaction direction="left-to-right" evidence="13">
        <dbReference type="Rhea" id="RHEA:27382"/>
    </physiologicalReaction>
</comment>
<dbReference type="Pfam" id="PF00328">
    <property type="entry name" value="His_Phos_2"/>
    <property type="match status" value="1"/>
</dbReference>
<dbReference type="GO" id="GO:0016020">
    <property type="term" value="C:membrane"/>
    <property type="evidence" value="ECO:0007669"/>
    <property type="project" value="UniProtKB-SubCell"/>
</dbReference>
<dbReference type="EC" id="3.1.3.62" evidence="4"/>
<dbReference type="InterPro" id="IPR000560">
    <property type="entry name" value="His_Pase_clade-2"/>
</dbReference>
<dbReference type="EC" id="3.1.3.80" evidence="3"/>
<keyword evidence="6 14" id="KW-0732">Signal</keyword>
<gene>
    <name evidence="15" type="ORF">CINCED_3A013320</name>
</gene>
<protein>
    <recommendedName>
        <fullName evidence="5">Multiple inositol polyphosphate phosphatase 1</fullName>
        <ecNumber evidence="4">3.1.3.62</ecNumber>
        <ecNumber evidence="3">3.1.3.80</ecNumber>
    </recommendedName>
    <alternativeName>
        <fullName evidence="9">2,3-bisphosphoglycerate 3-phosphatase</fullName>
    </alternativeName>
</protein>
<comment type="catalytic activity">
    <reaction evidence="10">
        <text>1D-myo-inositol 1,2,5,6-tetrakisphosphate + H2O = 1D-myo-inositol 1,2,6-trisphosphate + phosphate</text>
        <dbReference type="Rhea" id="RHEA:77119"/>
        <dbReference type="ChEBI" id="CHEBI:15377"/>
        <dbReference type="ChEBI" id="CHEBI:43474"/>
        <dbReference type="ChEBI" id="CHEBI:195535"/>
        <dbReference type="ChEBI" id="CHEBI:195537"/>
        <dbReference type="EC" id="3.1.3.62"/>
    </reaction>
    <physiologicalReaction direction="left-to-right" evidence="10">
        <dbReference type="Rhea" id="RHEA:77120"/>
    </physiologicalReaction>
</comment>
<evidence type="ECO:0000256" key="14">
    <source>
        <dbReference type="SAM" id="SignalP"/>
    </source>
</evidence>
<comment type="catalytic activity">
    <reaction evidence="12">
        <text>1D-myo-inositol hexakisphosphate + H2O = 1D-myo-inositol 1,2,4,5,6-pentakisphosphate + phosphate</text>
        <dbReference type="Rhea" id="RHEA:16989"/>
        <dbReference type="ChEBI" id="CHEBI:15377"/>
        <dbReference type="ChEBI" id="CHEBI:43474"/>
        <dbReference type="ChEBI" id="CHEBI:57798"/>
        <dbReference type="ChEBI" id="CHEBI:58130"/>
        <dbReference type="EC" id="3.1.3.62"/>
    </reaction>
    <physiologicalReaction direction="left-to-right" evidence="12">
        <dbReference type="Rhea" id="RHEA:16990"/>
    </physiologicalReaction>
</comment>
<comment type="catalytic activity">
    <reaction evidence="11">
        <text>1D-myo-inositol 1,2,4,5,6-pentakisphosphate + H2O = 1D-myo-inositol 1,2,5,6-tetrakisphosphate + phosphate</text>
        <dbReference type="Rhea" id="RHEA:77115"/>
        <dbReference type="ChEBI" id="CHEBI:15377"/>
        <dbReference type="ChEBI" id="CHEBI:43474"/>
        <dbReference type="ChEBI" id="CHEBI:57798"/>
        <dbReference type="ChEBI" id="CHEBI:195535"/>
        <dbReference type="EC" id="3.1.3.62"/>
    </reaction>
    <physiologicalReaction direction="left-to-right" evidence="11">
        <dbReference type="Rhea" id="RHEA:77116"/>
    </physiologicalReaction>
</comment>